<sequence length="261" mass="29723">LMAADMIESCIKRTLQAFEKWLQKGGKSTDYMVPIGISAMINVVIDAKNQSLKLCAVDGIDVHQYHTKIDEFLEKVSQQMIRGLVQKLISVLENVLGKLARYDEGSVFAPIFNFTSQINISKVLNPASSSQNPPANELGLSYVNFIRANLEIFHQKINDELWILGLFEYWYTQTMNAICDWLTDRLDLSLHPYQMTCLGLIVKKTYSEFEIQGAPEVCLRSKTYQTIYARMQMEEANVHLKMEGGTGGERMFPARGEENDY</sequence>
<gene>
    <name evidence="3" type="primary">LOC106818122</name>
</gene>
<evidence type="ECO:0000259" key="1">
    <source>
        <dbReference type="Pfam" id="PF06292"/>
    </source>
</evidence>
<dbReference type="InterPro" id="IPR033227">
    <property type="entry name" value="CAPS"/>
</dbReference>
<dbReference type="Pfam" id="PF06292">
    <property type="entry name" value="MUN"/>
    <property type="match status" value="2"/>
</dbReference>
<protein>
    <submittedName>
        <fullName evidence="3">Calcium-dependent secretion activator 2-like</fullName>
    </submittedName>
</protein>
<feature type="domain" description="MUN" evidence="1">
    <location>
        <begin position="166"/>
        <end position="209"/>
    </location>
</feature>
<organism evidence="2 3">
    <name type="scientific">Priapulus caudatus</name>
    <name type="common">Priapulid worm</name>
    <dbReference type="NCBI Taxonomy" id="37621"/>
    <lineage>
        <taxon>Eukaryota</taxon>
        <taxon>Metazoa</taxon>
        <taxon>Ecdysozoa</taxon>
        <taxon>Scalidophora</taxon>
        <taxon>Priapulida</taxon>
        <taxon>Priapulimorpha</taxon>
        <taxon>Priapulimorphida</taxon>
        <taxon>Priapulidae</taxon>
        <taxon>Priapulus</taxon>
    </lineage>
</organism>
<name>A0ABM1F1K6_PRICU</name>
<proteinExistence type="predicted"/>
<dbReference type="RefSeq" id="XP_014678327.1">
    <property type="nucleotide sequence ID" value="XM_014822841.1"/>
</dbReference>
<dbReference type="PANTHER" id="PTHR12166:SF8">
    <property type="entry name" value="CALCIUM-DEPENDENT SECRETION ACTIVATOR"/>
    <property type="match status" value="1"/>
</dbReference>
<keyword evidence="2" id="KW-1185">Reference proteome</keyword>
<evidence type="ECO:0000313" key="3">
    <source>
        <dbReference type="RefSeq" id="XP_014678327.1"/>
    </source>
</evidence>
<dbReference type="Proteomes" id="UP000695022">
    <property type="component" value="Unplaced"/>
</dbReference>
<dbReference type="InterPro" id="IPR010439">
    <property type="entry name" value="MUN_dom"/>
</dbReference>
<dbReference type="PANTHER" id="PTHR12166">
    <property type="entry name" value="CALCIUM-DEPENDENT SECRETION ACTIVATOR"/>
    <property type="match status" value="1"/>
</dbReference>
<feature type="domain" description="MUN" evidence="1">
    <location>
        <begin position="1"/>
        <end position="162"/>
    </location>
</feature>
<feature type="non-terminal residue" evidence="3">
    <location>
        <position position="1"/>
    </location>
</feature>
<accession>A0ABM1F1K6</accession>
<dbReference type="GeneID" id="106818122"/>
<reference evidence="3" key="1">
    <citation type="submission" date="2025-08" db="UniProtKB">
        <authorList>
            <consortium name="RefSeq"/>
        </authorList>
    </citation>
    <scope>IDENTIFICATION</scope>
</reference>
<evidence type="ECO:0000313" key="2">
    <source>
        <dbReference type="Proteomes" id="UP000695022"/>
    </source>
</evidence>